<dbReference type="PANTHER" id="PTHR46105">
    <property type="entry name" value="AGAP004733-PA"/>
    <property type="match status" value="1"/>
</dbReference>
<evidence type="ECO:0000259" key="2">
    <source>
        <dbReference type="PROSITE" id="PS50157"/>
    </source>
</evidence>
<dbReference type="PROSITE" id="PS00028">
    <property type="entry name" value="ZINC_FINGER_C2H2_1"/>
    <property type="match status" value="1"/>
</dbReference>
<dbReference type="FunFam" id="3.30.160.60:FF:000086">
    <property type="entry name" value="transcription factor E4F1 isoform X1"/>
    <property type="match status" value="1"/>
</dbReference>
<dbReference type="PANTHER" id="PTHR46105:SF28">
    <property type="entry name" value="ZINC FINGER PROTEIN 37-LIKE"/>
    <property type="match status" value="1"/>
</dbReference>
<dbReference type="Gene3D" id="3.30.160.60">
    <property type="entry name" value="Classic Zinc Finger"/>
    <property type="match status" value="1"/>
</dbReference>
<keyword evidence="1" id="KW-0862">Zinc</keyword>
<dbReference type="GO" id="GO:0000978">
    <property type="term" value="F:RNA polymerase II cis-regulatory region sequence-specific DNA binding"/>
    <property type="evidence" value="ECO:0007669"/>
    <property type="project" value="TreeGrafter"/>
</dbReference>
<gene>
    <name evidence="3" type="ORF">ONE63_000890</name>
</gene>
<dbReference type="Pfam" id="PF00096">
    <property type="entry name" value="zf-C2H2"/>
    <property type="match status" value="2"/>
</dbReference>
<reference evidence="3" key="1">
    <citation type="submission" date="2022-12" db="EMBL/GenBank/DDBJ databases">
        <title>Chromosome-level genome assembly of the bean flower thrips Megalurothrips usitatus.</title>
        <authorList>
            <person name="Ma L."/>
            <person name="Liu Q."/>
            <person name="Li H."/>
            <person name="Cai W."/>
        </authorList>
    </citation>
    <scope>NUCLEOTIDE SEQUENCE</scope>
    <source>
        <strain evidence="3">Cailab_2022a</strain>
    </source>
</reference>
<dbReference type="GO" id="GO:0000981">
    <property type="term" value="F:DNA-binding transcription factor activity, RNA polymerase II-specific"/>
    <property type="evidence" value="ECO:0007669"/>
    <property type="project" value="TreeGrafter"/>
</dbReference>
<keyword evidence="1" id="KW-0863">Zinc-finger</keyword>
<accession>A0AAV7Y5V2</accession>
<organism evidence="3 4">
    <name type="scientific">Megalurothrips usitatus</name>
    <name type="common">bean blossom thrips</name>
    <dbReference type="NCBI Taxonomy" id="439358"/>
    <lineage>
        <taxon>Eukaryota</taxon>
        <taxon>Metazoa</taxon>
        <taxon>Ecdysozoa</taxon>
        <taxon>Arthropoda</taxon>
        <taxon>Hexapoda</taxon>
        <taxon>Insecta</taxon>
        <taxon>Pterygota</taxon>
        <taxon>Neoptera</taxon>
        <taxon>Paraneoptera</taxon>
        <taxon>Thysanoptera</taxon>
        <taxon>Terebrantia</taxon>
        <taxon>Thripoidea</taxon>
        <taxon>Thripidae</taxon>
        <taxon>Megalurothrips</taxon>
    </lineage>
</organism>
<dbReference type="InterPro" id="IPR050457">
    <property type="entry name" value="ZnFinger_BTB_dom_contain"/>
</dbReference>
<evidence type="ECO:0000313" key="4">
    <source>
        <dbReference type="Proteomes" id="UP001075354"/>
    </source>
</evidence>
<evidence type="ECO:0000313" key="3">
    <source>
        <dbReference type="EMBL" id="KAJ1532275.1"/>
    </source>
</evidence>
<protein>
    <recommendedName>
        <fullName evidence="2">C2H2-type domain-containing protein</fullName>
    </recommendedName>
</protein>
<evidence type="ECO:0000256" key="1">
    <source>
        <dbReference type="PROSITE-ProRule" id="PRU00042"/>
    </source>
</evidence>
<dbReference type="InterPro" id="IPR013087">
    <property type="entry name" value="Znf_C2H2_type"/>
</dbReference>
<sequence length="161" mass="18370">MLEDLTEDSADLCHAPPHEIIPEHGFHGAFREERYSARLERSTSSSPNVDSESFELSEDTTMPASELVKAPVTTGSSGFCLTCGGFFLRLDRHVLTHTDERPFSCKICFAGFRQKGHLVRHNASRHQKINCFTCPYCRKSLTRQDKLKHHMLRTCKALREF</sequence>
<feature type="domain" description="C2H2-type" evidence="2">
    <location>
        <begin position="103"/>
        <end position="126"/>
    </location>
</feature>
<dbReference type="PROSITE" id="PS50157">
    <property type="entry name" value="ZINC_FINGER_C2H2_2"/>
    <property type="match status" value="1"/>
</dbReference>
<dbReference type="InterPro" id="IPR036236">
    <property type="entry name" value="Znf_C2H2_sf"/>
</dbReference>
<proteinExistence type="predicted"/>
<keyword evidence="4" id="KW-1185">Reference proteome</keyword>
<dbReference type="EMBL" id="JAPTSV010000001">
    <property type="protein sequence ID" value="KAJ1532275.1"/>
    <property type="molecule type" value="Genomic_DNA"/>
</dbReference>
<dbReference type="SMART" id="SM00355">
    <property type="entry name" value="ZnF_C2H2"/>
    <property type="match status" value="2"/>
</dbReference>
<dbReference type="GO" id="GO:0008270">
    <property type="term" value="F:zinc ion binding"/>
    <property type="evidence" value="ECO:0007669"/>
    <property type="project" value="UniProtKB-KW"/>
</dbReference>
<comment type="caution">
    <text evidence="3">The sequence shown here is derived from an EMBL/GenBank/DDBJ whole genome shotgun (WGS) entry which is preliminary data.</text>
</comment>
<dbReference type="AlphaFoldDB" id="A0AAV7Y5V2"/>
<name>A0AAV7Y5V2_9NEOP</name>
<dbReference type="Proteomes" id="UP001075354">
    <property type="component" value="Chromosome 1"/>
</dbReference>
<dbReference type="SUPFAM" id="SSF57667">
    <property type="entry name" value="beta-beta-alpha zinc fingers"/>
    <property type="match status" value="1"/>
</dbReference>
<keyword evidence="1" id="KW-0479">Metal-binding</keyword>